<accession>A0A5D2ARS7</accession>
<dbReference type="EMBL" id="CM017711">
    <property type="protein sequence ID" value="TYG46783.1"/>
    <property type="molecule type" value="Genomic_DNA"/>
</dbReference>
<feature type="chain" id="PRO_5023069438" description="CNNM transmembrane domain-containing protein" evidence="2">
    <location>
        <begin position="21"/>
        <end position="77"/>
    </location>
</feature>
<keyword evidence="1" id="KW-0812">Transmembrane</keyword>
<evidence type="ECO:0000313" key="4">
    <source>
        <dbReference type="Proteomes" id="UP000323506"/>
    </source>
</evidence>
<dbReference type="Proteomes" id="UP000323506">
    <property type="component" value="Chromosome D11"/>
</dbReference>
<evidence type="ECO:0000313" key="3">
    <source>
        <dbReference type="EMBL" id="TYG46783.1"/>
    </source>
</evidence>
<keyword evidence="1" id="KW-0472">Membrane</keyword>
<proteinExistence type="predicted"/>
<keyword evidence="4" id="KW-1185">Reference proteome</keyword>
<protein>
    <recommendedName>
        <fullName evidence="5">CNNM transmembrane domain-containing protein</fullName>
    </recommendedName>
</protein>
<feature type="transmembrane region" description="Helical" evidence="1">
    <location>
        <begin position="30"/>
        <end position="49"/>
    </location>
</feature>
<feature type="signal peptide" evidence="2">
    <location>
        <begin position="1"/>
        <end position="20"/>
    </location>
</feature>
<gene>
    <name evidence="3" type="ORF">ES288_D11G283900v1</name>
</gene>
<evidence type="ECO:0000256" key="1">
    <source>
        <dbReference type="SAM" id="Phobius"/>
    </source>
</evidence>
<organism evidence="3 4">
    <name type="scientific">Gossypium darwinii</name>
    <name type="common">Darwin's cotton</name>
    <name type="synonym">Gossypium barbadense var. darwinii</name>
    <dbReference type="NCBI Taxonomy" id="34276"/>
    <lineage>
        <taxon>Eukaryota</taxon>
        <taxon>Viridiplantae</taxon>
        <taxon>Streptophyta</taxon>
        <taxon>Embryophyta</taxon>
        <taxon>Tracheophyta</taxon>
        <taxon>Spermatophyta</taxon>
        <taxon>Magnoliopsida</taxon>
        <taxon>eudicotyledons</taxon>
        <taxon>Gunneridae</taxon>
        <taxon>Pentapetalae</taxon>
        <taxon>rosids</taxon>
        <taxon>malvids</taxon>
        <taxon>Malvales</taxon>
        <taxon>Malvaceae</taxon>
        <taxon>Malvoideae</taxon>
        <taxon>Gossypium</taxon>
    </lineage>
</organism>
<sequence>MVAVNLLISLVCCSPSLVLPSHQKPEGILAEFLFLLIFVTGELITVLFAEADDIKRLVEGRRHGHVFGVLLLRVELK</sequence>
<name>A0A5D2ARS7_GOSDA</name>
<evidence type="ECO:0008006" key="5">
    <source>
        <dbReference type="Google" id="ProtNLM"/>
    </source>
</evidence>
<reference evidence="3 4" key="1">
    <citation type="submission" date="2019-06" db="EMBL/GenBank/DDBJ databases">
        <title>WGS assembly of Gossypium darwinii.</title>
        <authorList>
            <person name="Chen Z.J."/>
            <person name="Sreedasyam A."/>
            <person name="Ando A."/>
            <person name="Song Q."/>
            <person name="De L."/>
            <person name="Hulse-Kemp A."/>
            <person name="Ding M."/>
            <person name="Ye W."/>
            <person name="Kirkbride R."/>
            <person name="Jenkins J."/>
            <person name="Plott C."/>
            <person name="Lovell J."/>
            <person name="Lin Y.-M."/>
            <person name="Vaughn R."/>
            <person name="Liu B."/>
            <person name="Li W."/>
            <person name="Simpson S."/>
            <person name="Scheffler B."/>
            <person name="Saski C."/>
            <person name="Grover C."/>
            <person name="Hu G."/>
            <person name="Conover J."/>
            <person name="Carlson J."/>
            <person name="Shu S."/>
            <person name="Boston L."/>
            <person name="Williams M."/>
            <person name="Peterson D."/>
            <person name="Mcgee K."/>
            <person name="Jones D."/>
            <person name="Wendel J."/>
            <person name="Stelly D."/>
            <person name="Grimwood J."/>
            <person name="Schmutz J."/>
        </authorList>
    </citation>
    <scope>NUCLEOTIDE SEQUENCE [LARGE SCALE GENOMIC DNA]</scope>
    <source>
        <strain evidence="3">1808015.09</strain>
    </source>
</reference>
<evidence type="ECO:0000256" key="2">
    <source>
        <dbReference type="SAM" id="SignalP"/>
    </source>
</evidence>
<keyword evidence="1" id="KW-1133">Transmembrane helix</keyword>
<dbReference type="AlphaFoldDB" id="A0A5D2ARS7"/>
<keyword evidence="2" id="KW-0732">Signal</keyword>